<name>A0A7G9WGE9_9FIRM</name>
<dbReference type="PANTHER" id="PTHR34989">
    <property type="entry name" value="PROTEIN HDED"/>
    <property type="match status" value="1"/>
</dbReference>
<feature type="transmembrane region" description="Helical" evidence="1">
    <location>
        <begin position="158"/>
        <end position="180"/>
    </location>
</feature>
<feature type="transmembrane region" description="Helical" evidence="1">
    <location>
        <begin position="71"/>
        <end position="88"/>
    </location>
</feature>
<dbReference type="KEGG" id="caml:H6X83_12685"/>
<evidence type="ECO:0000313" key="3">
    <source>
        <dbReference type="Proteomes" id="UP000516046"/>
    </source>
</evidence>
<dbReference type="GO" id="GO:0005886">
    <property type="term" value="C:plasma membrane"/>
    <property type="evidence" value="ECO:0007669"/>
    <property type="project" value="TreeGrafter"/>
</dbReference>
<keyword evidence="3" id="KW-1185">Reference proteome</keyword>
<feature type="transmembrane region" description="Helical" evidence="1">
    <location>
        <begin position="127"/>
        <end position="146"/>
    </location>
</feature>
<proteinExistence type="predicted"/>
<dbReference type="InterPro" id="IPR052712">
    <property type="entry name" value="Acid_resist_chaperone_HdeD"/>
</dbReference>
<dbReference type="EMBL" id="CP060696">
    <property type="protein sequence ID" value="QNO17761.1"/>
    <property type="molecule type" value="Genomic_DNA"/>
</dbReference>
<evidence type="ECO:0000313" key="2">
    <source>
        <dbReference type="EMBL" id="QNO17761.1"/>
    </source>
</evidence>
<dbReference type="InterPro" id="IPR005325">
    <property type="entry name" value="DUF308_memb"/>
</dbReference>
<sequence length="206" mass="22962">MEQKEKTFESTWIMLVCISVAYIAGGVLLLLFPQVSLPALCQAMGILLIIVGIVLIFAYFLRKRYLTPGHFEFAGGAACILLGVFALMRTGEVAFAFSQILALLVLGDSLVKLQYSTDLLRLQEKKWWAVLVAAGISIVLAMTALANPFGKDQDRLTFTYVVLIADGVLNIAVVLFLRYAHRVYENQILKNSMEDTEEFQPEEYGE</sequence>
<feature type="transmembrane region" description="Helical" evidence="1">
    <location>
        <begin position="37"/>
        <end position="59"/>
    </location>
</feature>
<accession>A0A7G9WGE9</accession>
<gene>
    <name evidence="2" type="ORF">H6X83_12685</name>
</gene>
<organism evidence="2 3">
    <name type="scientific">Caproicibacterium amylolyticum</name>
    <dbReference type="NCBI Taxonomy" id="2766537"/>
    <lineage>
        <taxon>Bacteria</taxon>
        <taxon>Bacillati</taxon>
        <taxon>Bacillota</taxon>
        <taxon>Clostridia</taxon>
        <taxon>Eubacteriales</taxon>
        <taxon>Oscillospiraceae</taxon>
        <taxon>Caproicibacterium</taxon>
    </lineage>
</organism>
<keyword evidence="1" id="KW-1133">Transmembrane helix</keyword>
<keyword evidence="1" id="KW-0812">Transmembrane</keyword>
<dbReference type="RefSeq" id="WP_212506824.1">
    <property type="nucleotide sequence ID" value="NZ_CP060696.1"/>
</dbReference>
<dbReference type="PANTHER" id="PTHR34989:SF1">
    <property type="entry name" value="PROTEIN HDED"/>
    <property type="match status" value="1"/>
</dbReference>
<keyword evidence="1" id="KW-0472">Membrane</keyword>
<feature type="transmembrane region" description="Helical" evidence="1">
    <location>
        <begin position="12"/>
        <end position="31"/>
    </location>
</feature>
<protein>
    <submittedName>
        <fullName evidence="2">DUF308 domain-containing protein</fullName>
    </submittedName>
</protein>
<feature type="transmembrane region" description="Helical" evidence="1">
    <location>
        <begin position="94"/>
        <end position="115"/>
    </location>
</feature>
<dbReference type="AlphaFoldDB" id="A0A7G9WGE9"/>
<dbReference type="Proteomes" id="UP000516046">
    <property type="component" value="Chromosome"/>
</dbReference>
<dbReference type="Pfam" id="PF03729">
    <property type="entry name" value="DUF308"/>
    <property type="match status" value="1"/>
</dbReference>
<reference evidence="2 3" key="1">
    <citation type="submission" date="2020-08" db="EMBL/GenBank/DDBJ databases">
        <authorList>
            <person name="Ren C."/>
            <person name="Gu Y."/>
            <person name="Xu Y."/>
        </authorList>
    </citation>
    <scope>NUCLEOTIDE SEQUENCE [LARGE SCALE GENOMIC DNA]</scope>
    <source>
        <strain evidence="2 3">LBM18003</strain>
    </source>
</reference>
<evidence type="ECO:0000256" key="1">
    <source>
        <dbReference type="SAM" id="Phobius"/>
    </source>
</evidence>